<evidence type="ECO:0000313" key="7">
    <source>
        <dbReference type="Proteomes" id="UP000653674"/>
    </source>
</evidence>
<keyword evidence="3" id="KW-0804">Transcription</keyword>
<dbReference type="AlphaFoldDB" id="A0A8J3LQ36"/>
<dbReference type="Gene3D" id="1.10.357.10">
    <property type="entry name" value="Tetracycline Repressor, domain 2"/>
    <property type="match status" value="1"/>
</dbReference>
<evidence type="ECO:0000313" key="6">
    <source>
        <dbReference type="EMBL" id="GIG71691.1"/>
    </source>
</evidence>
<keyword evidence="1" id="KW-0805">Transcription regulation</keyword>
<evidence type="ECO:0000256" key="1">
    <source>
        <dbReference type="ARBA" id="ARBA00023015"/>
    </source>
</evidence>
<dbReference type="EMBL" id="BONU01000001">
    <property type="protein sequence ID" value="GIG71691.1"/>
    <property type="molecule type" value="Genomic_DNA"/>
</dbReference>
<keyword evidence="7" id="KW-1185">Reference proteome</keyword>
<evidence type="ECO:0000256" key="2">
    <source>
        <dbReference type="ARBA" id="ARBA00023125"/>
    </source>
</evidence>
<keyword evidence="2 4" id="KW-0238">DNA-binding</keyword>
<reference evidence="6" key="1">
    <citation type="submission" date="2021-01" db="EMBL/GenBank/DDBJ databases">
        <title>Whole genome shotgun sequence of Planosporangium flavigriseum NBRC 105377.</title>
        <authorList>
            <person name="Komaki H."/>
            <person name="Tamura T."/>
        </authorList>
    </citation>
    <scope>NUCLEOTIDE SEQUENCE</scope>
    <source>
        <strain evidence="6">NBRC 105377</strain>
    </source>
</reference>
<dbReference type="PROSITE" id="PS01081">
    <property type="entry name" value="HTH_TETR_1"/>
    <property type="match status" value="1"/>
</dbReference>
<comment type="caution">
    <text evidence="6">The sequence shown here is derived from an EMBL/GenBank/DDBJ whole genome shotgun (WGS) entry which is preliminary data.</text>
</comment>
<accession>A0A8J3LQ36</accession>
<feature type="domain" description="HTH tetR-type" evidence="5">
    <location>
        <begin position="5"/>
        <end position="65"/>
    </location>
</feature>
<proteinExistence type="predicted"/>
<dbReference type="GO" id="GO:0003700">
    <property type="term" value="F:DNA-binding transcription factor activity"/>
    <property type="evidence" value="ECO:0007669"/>
    <property type="project" value="TreeGrafter"/>
</dbReference>
<dbReference type="InterPro" id="IPR023772">
    <property type="entry name" value="DNA-bd_HTH_TetR-type_CS"/>
</dbReference>
<dbReference type="Proteomes" id="UP000653674">
    <property type="component" value="Unassembled WGS sequence"/>
</dbReference>
<dbReference type="SUPFAM" id="SSF46689">
    <property type="entry name" value="Homeodomain-like"/>
    <property type="match status" value="1"/>
</dbReference>
<dbReference type="Pfam" id="PF00440">
    <property type="entry name" value="TetR_N"/>
    <property type="match status" value="1"/>
</dbReference>
<name>A0A8J3LQ36_9ACTN</name>
<evidence type="ECO:0000256" key="3">
    <source>
        <dbReference type="ARBA" id="ARBA00023163"/>
    </source>
</evidence>
<dbReference type="PROSITE" id="PS50977">
    <property type="entry name" value="HTH_TETR_2"/>
    <property type="match status" value="1"/>
</dbReference>
<dbReference type="InterPro" id="IPR001647">
    <property type="entry name" value="HTH_TetR"/>
</dbReference>
<sequence length="183" mass="21187">MKETADTRTRIQDVALELFTEQGYEATSLREIAERLGVTKAALYYHFKTKEDIVTSMFESRVAVMDELIAWGQAQPKTPETRREFVRRYAADLQKGRHHQTMRFFERNQTAMRDNPAGEKVRERMAAMLDILTDKDAPLTDQLRSALAIFAMHATWFVFRQPEVTDEQRQEAGLQVALEMIGD</sequence>
<gene>
    <name evidence="6" type="ORF">Pfl04_00950</name>
</gene>
<evidence type="ECO:0000256" key="4">
    <source>
        <dbReference type="PROSITE-ProRule" id="PRU00335"/>
    </source>
</evidence>
<dbReference type="PANTHER" id="PTHR30055:SF234">
    <property type="entry name" value="HTH-TYPE TRANSCRIPTIONAL REGULATOR BETI"/>
    <property type="match status" value="1"/>
</dbReference>
<evidence type="ECO:0000259" key="5">
    <source>
        <dbReference type="PROSITE" id="PS50977"/>
    </source>
</evidence>
<dbReference type="RefSeq" id="WP_168076208.1">
    <property type="nucleotide sequence ID" value="NZ_BAAAQJ010000022.1"/>
</dbReference>
<dbReference type="InterPro" id="IPR050109">
    <property type="entry name" value="HTH-type_TetR-like_transc_reg"/>
</dbReference>
<dbReference type="PRINTS" id="PR00455">
    <property type="entry name" value="HTHTETR"/>
</dbReference>
<protein>
    <submittedName>
        <fullName evidence="6">TetR family transcriptional regulator</fullName>
    </submittedName>
</protein>
<organism evidence="6 7">
    <name type="scientific">Planosporangium flavigriseum</name>
    <dbReference type="NCBI Taxonomy" id="373681"/>
    <lineage>
        <taxon>Bacteria</taxon>
        <taxon>Bacillati</taxon>
        <taxon>Actinomycetota</taxon>
        <taxon>Actinomycetes</taxon>
        <taxon>Micromonosporales</taxon>
        <taxon>Micromonosporaceae</taxon>
        <taxon>Planosporangium</taxon>
    </lineage>
</organism>
<dbReference type="GO" id="GO:0000976">
    <property type="term" value="F:transcription cis-regulatory region binding"/>
    <property type="evidence" value="ECO:0007669"/>
    <property type="project" value="TreeGrafter"/>
</dbReference>
<dbReference type="PANTHER" id="PTHR30055">
    <property type="entry name" value="HTH-TYPE TRANSCRIPTIONAL REGULATOR RUTR"/>
    <property type="match status" value="1"/>
</dbReference>
<feature type="DNA-binding region" description="H-T-H motif" evidence="4">
    <location>
        <begin position="28"/>
        <end position="47"/>
    </location>
</feature>
<dbReference type="InterPro" id="IPR009057">
    <property type="entry name" value="Homeodomain-like_sf"/>
</dbReference>